<dbReference type="GO" id="GO:0003677">
    <property type="term" value="F:DNA binding"/>
    <property type="evidence" value="ECO:0007669"/>
    <property type="project" value="InterPro"/>
</dbReference>
<dbReference type="SMART" id="SM00530">
    <property type="entry name" value="HTH_XRE"/>
    <property type="match status" value="1"/>
</dbReference>
<evidence type="ECO:0000259" key="1">
    <source>
        <dbReference type="SMART" id="SM00530"/>
    </source>
</evidence>
<dbReference type="CDD" id="cd00093">
    <property type="entry name" value="HTH_XRE"/>
    <property type="match status" value="1"/>
</dbReference>
<proteinExistence type="predicted"/>
<dbReference type="Proteomes" id="UP000092616">
    <property type="component" value="Unassembled WGS sequence"/>
</dbReference>
<comment type="caution">
    <text evidence="2">The sequence shown here is derived from an EMBL/GenBank/DDBJ whole genome shotgun (WGS) entry which is preliminary data.</text>
</comment>
<name>A0A1B8QD39_9GAMM</name>
<dbReference type="InterPro" id="IPR001387">
    <property type="entry name" value="Cro/C1-type_HTH"/>
</dbReference>
<sequence>MNTNDVIGKRLEEERRRLGLTAIEVYQGLDIAQTTYKNYEMGRRDIPASLLTQLWDIGFDVLYVLTGVYAESGRAVDSTPLDEYRLVKLPETKDTNALADHLLVMMYQAEDSLIQAGAVAKEDYTYRDLLLAASVMQHGKI</sequence>
<dbReference type="Gene3D" id="1.10.260.40">
    <property type="entry name" value="lambda repressor-like DNA-binding domains"/>
    <property type="match status" value="1"/>
</dbReference>
<dbReference type="InterPro" id="IPR010982">
    <property type="entry name" value="Lambda_DNA-bd_dom_sf"/>
</dbReference>
<feature type="domain" description="HTH cro/C1-type" evidence="1">
    <location>
        <begin position="10"/>
        <end position="64"/>
    </location>
</feature>
<accession>A0A1B8QD39</accession>
<protein>
    <recommendedName>
        <fullName evidence="1">HTH cro/C1-type domain-containing protein</fullName>
    </recommendedName>
</protein>
<evidence type="ECO:0000313" key="3">
    <source>
        <dbReference type="Proteomes" id="UP000092616"/>
    </source>
</evidence>
<gene>
    <name evidence="2" type="ORF">A9306_09065</name>
</gene>
<keyword evidence="3" id="KW-1185">Reference proteome</keyword>
<reference evidence="2 3" key="1">
    <citation type="submission" date="2016-06" db="EMBL/GenBank/DDBJ databases">
        <title>Draft genome of Moraxella atlantae CCUG 59586.</title>
        <authorList>
            <person name="Salva-Serra F."/>
            <person name="Engstrom-Jakobsson H."/>
            <person name="Thorell K."/>
            <person name="Gonzales-Siles L."/>
            <person name="Karlsson R."/>
            <person name="Boulund F."/>
            <person name="Engstrand L."/>
            <person name="Kristiansson E."/>
            <person name="Moore E."/>
        </authorList>
    </citation>
    <scope>NUCLEOTIDE SEQUENCE [LARGE SCALE GENOMIC DNA]</scope>
    <source>
        <strain evidence="2 3">CCUG 59586</strain>
    </source>
</reference>
<organism evidence="2 3">
    <name type="scientific">Faucicola atlantae</name>
    <dbReference type="NCBI Taxonomy" id="34059"/>
    <lineage>
        <taxon>Bacteria</taxon>
        <taxon>Pseudomonadati</taxon>
        <taxon>Pseudomonadota</taxon>
        <taxon>Gammaproteobacteria</taxon>
        <taxon>Moraxellales</taxon>
        <taxon>Moraxellaceae</taxon>
        <taxon>Faucicola</taxon>
    </lineage>
</organism>
<evidence type="ECO:0000313" key="2">
    <source>
        <dbReference type="EMBL" id="OBX79151.1"/>
    </source>
</evidence>
<dbReference type="RefSeq" id="WP_067337552.1">
    <property type="nucleotide sequence ID" value="NZ_LZNA01000042.1"/>
</dbReference>
<dbReference type="SUPFAM" id="SSF47413">
    <property type="entry name" value="lambda repressor-like DNA-binding domains"/>
    <property type="match status" value="1"/>
</dbReference>
<dbReference type="AlphaFoldDB" id="A0A1B8QD39"/>
<dbReference type="EMBL" id="LZNA01000042">
    <property type="protein sequence ID" value="OBX79151.1"/>
    <property type="molecule type" value="Genomic_DNA"/>
</dbReference>